<feature type="compositionally biased region" description="Basic and acidic residues" evidence="2">
    <location>
        <begin position="22"/>
        <end position="33"/>
    </location>
</feature>
<accession>A0A556UFP9</accession>
<feature type="region of interest" description="Disordered" evidence="2">
    <location>
        <begin position="1"/>
        <end position="65"/>
    </location>
</feature>
<organism evidence="3 4">
    <name type="scientific">Bagarius yarrelli</name>
    <name type="common">Goonch</name>
    <name type="synonym">Bagrus yarrelli</name>
    <dbReference type="NCBI Taxonomy" id="175774"/>
    <lineage>
        <taxon>Eukaryota</taxon>
        <taxon>Metazoa</taxon>
        <taxon>Chordata</taxon>
        <taxon>Craniata</taxon>
        <taxon>Vertebrata</taxon>
        <taxon>Euteleostomi</taxon>
        <taxon>Actinopterygii</taxon>
        <taxon>Neopterygii</taxon>
        <taxon>Teleostei</taxon>
        <taxon>Ostariophysi</taxon>
        <taxon>Siluriformes</taxon>
        <taxon>Sisoridae</taxon>
        <taxon>Sisorinae</taxon>
        <taxon>Bagarius</taxon>
    </lineage>
</organism>
<dbReference type="OrthoDB" id="8445180at2759"/>
<evidence type="ECO:0000313" key="4">
    <source>
        <dbReference type="Proteomes" id="UP000319801"/>
    </source>
</evidence>
<protein>
    <submittedName>
        <fullName evidence="3">Uncharacterized protein</fullName>
    </submittedName>
</protein>
<feature type="compositionally biased region" description="Polar residues" evidence="2">
    <location>
        <begin position="272"/>
        <end position="283"/>
    </location>
</feature>
<dbReference type="EMBL" id="VCAZ01000071">
    <property type="protein sequence ID" value="TSO88078.1"/>
    <property type="molecule type" value="Genomic_DNA"/>
</dbReference>
<dbReference type="Proteomes" id="UP000319801">
    <property type="component" value="Unassembled WGS sequence"/>
</dbReference>
<evidence type="ECO:0000256" key="1">
    <source>
        <dbReference type="SAM" id="Coils"/>
    </source>
</evidence>
<reference evidence="3 4" key="1">
    <citation type="journal article" date="2019" name="Genome Biol. Evol.">
        <title>Whole-Genome Sequencing of the Giant Devil Catfish, Bagarius yarrelli.</title>
        <authorList>
            <person name="Jiang W."/>
            <person name="Lv Y."/>
            <person name="Cheng L."/>
            <person name="Yang K."/>
            <person name="Chao B."/>
            <person name="Wang X."/>
            <person name="Li Y."/>
            <person name="Pan X."/>
            <person name="You X."/>
            <person name="Zhang Y."/>
            <person name="Yang J."/>
            <person name="Li J."/>
            <person name="Zhang X."/>
            <person name="Liu S."/>
            <person name="Sun C."/>
            <person name="Yang J."/>
            <person name="Shi Q."/>
        </authorList>
    </citation>
    <scope>NUCLEOTIDE SEQUENCE [LARGE SCALE GENOMIC DNA]</scope>
    <source>
        <strain evidence="3">JWS20170419001</strain>
        <tissue evidence="3">Muscle</tissue>
    </source>
</reference>
<keyword evidence="1" id="KW-0175">Coiled coil</keyword>
<proteinExistence type="predicted"/>
<feature type="region of interest" description="Disordered" evidence="2">
    <location>
        <begin position="250"/>
        <end position="283"/>
    </location>
</feature>
<comment type="caution">
    <text evidence="3">The sequence shown here is derived from an EMBL/GenBank/DDBJ whole genome shotgun (WGS) entry which is preliminary data.</text>
</comment>
<feature type="compositionally biased region" description="Basic and acidic residues" evidence="2">
    <location>
        <begin position="45"/>
        <end position="57"/>
    </location>
</feature>
<sequence>MGEKASETVVSTVPDQLEGQEEEKSRSEGEGKETVQGGEEENDMDDHMKNNKQERPVSKNKPGRVQSVFTLVKNQIRGQPRHEVSRVGMVQLVQQVTRQLDRTYMEQEVFEDTSPRKEDQETVEVQETVEIQETLEVQETVEIQETLKVQETVEVQEETVDLENDQTKEQSKKDECVDLLRQLLKRVEGLSKELAEEFNLLRQESRSNTDKLLQELVNLNTNASDSVPPPPGAPKRRLLRRTLTSMAPKNSTAQTFRPRCMSEPVGGRNAEIRSTGNGNGTFPMSSVLPSLVVTQHAKKSVHKPRVNIPQS</sequence>
<name>A0A556UFP9_BAGYA</name>
<dbReference type="AlphaFoldDB" id="A0A556UFP9"/>
<feature type="coiled-coil region" evidence="1">
    <location>
        <begin position="177"/>
        <end position="204"/>
    </location>
</feature>
<gene>
    <name evidence="3" type="ORF">Baya_10525</name>
</gene>
<evidence type="ECO:0000313" key="3">
    <source>
        <dbReference type="EMBL" id="TSO88078.1"/>
    </source>
</evidence>
<evidence type="ECO:0000256" key="2">
    <source>
        <dbReference type="SAM" id="MobiDB-lite"/>
    </source>
</evidence>
<keyword evidence="4" id="KW-1185">Reference proteome</keyword>